<dbReference type="InterPro" id="IPR019734">
    <property type="entry name" value="TPR_rpt"/>
</dbReference>
<name>S8A778_DACHA</name>
<evidence type="ECO:0000313" key="2">
    <source>
        <dbReference type="EMBL" id="EPS38825.1"/>
    </source>
</evidence>
<dbReference type="GO" id="GO:0043531">
    <property type="term" value="F:ADP binding"/>
    <property type="evidence" value="ECO:0007669"/>
    <property type="project" value="InterPro"/>
</dbReference>
<protein>
    <recommendedName>
        <fullName evidence="1">DUF7779 domain-containing protein</fullName>
    </recommendedName>
</protein>
<dbReference type="HOGENOM" id="CLU_000288_125_7_1"/>
<dbReference type="AlphaFoldDB" id="S8A778"/>
<dbReference type="Pfam" id="PF13424">
    <property type="entry name" value="TPR_12"/>
    <property type="match status" value="1"/>
</dbReference>
<dbReference type="Proteomes" id="UP000015100">
    <property type="component" value="Unassembled WGS sequence"/>
</dbReference>
<proteinExistence type="predicted"/>
<keyword evidence="3" id="KW-1185">Reference proteome</keyword>
<dbReference type="PANTHER" id="PTHR35205:SF1">
    <property type="entry name" value="ZU5 DOMAIN-CONTAINING PROTEIN"/>
    <property type="match status" value="1"/>
</dbReference>
<dbReference type="eggNOG" id="KOG4658">
    <property type="taxonomic scope" value="Eukaryota"/>
</dbReference>
<dbReference type="InterPro" id="IPR056681">
    <property type="entry name" value="DUF7779"/>
</dbReference>
<dbReference type="OrthoDB" id="5394701at2759"/>
<dbReference type="SUPFAM" id="SSF52540">
    <property type="entry name" value="P-loop containing nucleoside triphosphate hydrolases"/>
    <property type="match status" value="1"/>
</dbReference>
<evidence type="ECO:0000259" key="1">
    <source>
        <dbReference type="Pfam" id="PF25000"/>
    </source>
</evidence>
<evidence type="ECO:0000313" key="3">
    <source>
        <dbReference type="Proteomes" id="UP000015100"/>
    </source>
</evidence>
<gene>
    <name evidence="2" type="ORF">H072_7420</name>
</gene>
<dbReference type="EMBL" id="AQGS01000526">
    <property type="protein sequence ID" value="EPS38825.1"/>
    <property type="molecule type" value="Genomic_DNA"/>
</dbReference>
<dbReference type="STRING" id="1284197.S8A778"/>
<dbReference type="Gene3D" id="3.40.50.300">
    <property type="entry name" value="P-loop containing nucleotide triphosphate hydrolases"/>
    <property type="match status" value="1"/>
</dbReference>
<reference evidence="3" key="2">
    <citation type="submission" date="2013-04" db="EMBL/GenBank/DDBJ databases">
        <title>Genomic mechanisms accounting for the adaptation to parasitism in nematode-trapping fungi.</title>
        <authorList>
            <person name="Ahren D.G."/>
        </authorList>
    </citation>
    <scope>NUCLEOTIDE SEQUENCE [LARGE SCALE GENOMIC DNA]</scope>
    <source>
        <strain evidence="3">CBS 200.50</strain>
    </source>
</reference>
<dbReference type="OMA" id="CSWYLYE"/>
<dbReference type="InterPro" id="IPR011990">
    <property type="entry name" value="TPR-like_helical_dom_sf"/>
</dbReference>
<dbReference type="InterPro" id="IPR027417">
    <property type="entry name" value="P-loop_NTPase"/>
</dbReference>
<dbReference type="SUPFAM" id="SSF48452">
    <property type="entry name" value="TPR-like"/>
    <property type="match status" value="2"/>
</dbReference>
<feature type="domain" description="DUF7779" evidence="1">
    <location>
        <begin position="500"/>
        <end position="589"/>
    </location>
</feature>
<organism evidence="2 3">
    <name type="scientific">Dactylellina haptotyla (strain CBS 200.50)</name>
    <name type="common">Nematode-trapping fungus</name>
    <name type="synonym">Monacrosporium haptotylum</name>
    <dbReference type="NCBI Taxonomy" id="1284197"/>
    <lineage>
        <taxon>Eukaryota</taxon>
        <taxon>Fungi</taxon>
        <taxon>Dikarya</taxon>
        <taxon>Ascomycota</taxon>
        <taxon>Pezizomycotina</taxon>
        <taxon>Orbiliomycetes</taxon>
        <taxon>Orbiliales</taxon>
        <taxon>Orbiliaceae</taxon>
        <taxon>Dactylellina</taxon>
    </lineage>
</organism>
<sequence>MNWVETIKEAIENVEEYKDRTTLETAQTEEEFRRIVSTCSSASKRGACEDTNLKRQKDGIASRLVNLTSLCLISEVVAPRPEVANVLWNSFICIIKASNCRLRFPDNASQILGLLEDLLNSAPIVTKVKGFIRDAVFDDMQQDMLSFYLTLFQFNVRLISFLRSSHTLPTQGFKFGLKLMIYNDLTEPRLEKNWNRINADAANTKKQLESYSQRIERANEAILRNQYYQSKLDQPPQTDIKIRLPCHIIPFDRNEHFSGRKDILEMISDQLAPNGYGQSSFTIYGLGGVGKSQTALSYVYSSVKFERYPAIFWVTAETLPKLAQSYNDIAQGLGLVFEDEKSDAFKRNEVKRWLSKTVFDNVNCLDNLKNYWPTGKTGSILLTSQDKRSLELTNRQGIEIVSFTESESIKFLSSALSKKNNDSELPDIRQLAQKAHGLPLALQTMVSFILGRGLSVKKFLQLYEKHSAKIHTRKGVNWRYDHTLATVWDFAFTQLGKDSESEDVTHLLELFAFLDPDNIPENIFFEGEYSELEDCLVQQGGELPSFIQDEMEYIDAFDKLLRTSLISKKTDQKSYTIHRLVREAIFNKSTVEMRKKGFKRVLGVLRRLFPAFVETRHVSQEVIARVKGSSLTIHVLALKERYLQMRSDIDEDSIPMAELLNNCGWFMYQRGLFTQAEELVELAKSITYARDSTLAADIVYALGGIYFESNRLELAKEAAKQTIAIRKRVGAYHDCKTAHAIYALGNCYLALNYPANKAEPFYHKAMEILNSIPSEPALKAIAQSNLAICLFRNHEQERGIQLQHEAISMLKASCGVKHERFSEMLFVLGNMRAQQRDFNTALALHQNSLRIREEVLKIHDKTAYSMHNTGSILALQAKYNQAKELLECAIEIFGKGTDSIPKIARSTWKLAEIMQAMGRSAEASSRFAEAADLKKIALEAKKGPGTSLKDSYNSLVNPFYSGLIVMDDEAL</sequence>
<reference evidence="2 3" key="1">
    <citation type="journal article" date="2013" name="PLoS Genet.">
        <title>Genomic mechanisms accounting for the adaptation to parasitism in nematode-trapping fungi.</title>
        <authorList>
            <person name="Meerupati T."/>
            <person name="Andersson K.M."/>
            <person name="Friman E."/>
            <person name="Kumar D."/>
            <person name="Tunlid A."/>
            <person name="Ahren D."/>
        </authorList>
    </citation>
    <scope>NUCLEOTIDE SEQUENCE [LARGE SCALE GENOMIC DNA]</scope>
    <source>
        <strain evidence="2 3">CBS 200.50</strain>
    </source>
</reference>
<dbReference type="SMART" id="SM00028">
    <property type="entry name" value="TPR"/>
    <property type="match status" value="5"/>
</dbReference>
<accession>S8A778</accession>
<dbReference type="Pfam" id="PF25000">
    <property type="entry name" value="DUF7779"/>
    <property type="match status" value="1"/>
</dbReference>
<dbReference type="Gene3D" id="1.25.40.10">
    <property type="entry name" value="Tetratricopeptide repeat domain"/>
    <property type="match status" value="2"/>
</dbReference>
<comment type="caution">
    <text evidence="2">The sequence shown here is derived from an EMBL/GenBank/DDBJ whole genome shotgun (WGS) entry which is preliminary data.</text>
</comment>
<dbReference type="PANTHER" id="PTHR35205">
    <property type="entry name" value="NB-ARC AND TPR DOMAIN PROTEIN"/>
    <property type="match status" value="1"/>
</dbReference>